<reference evidence="6 7" key="1">
    <citation type="submission" date="2020-08" db="EMBL/GenBank/DDBJ databases">
        <title>Sequencing the genomes of 1000 actinobacteria strains.</title>
        <authorList>
            <person name="Klenk H.-P."/>
        </authorList>
    </citation>
    <scope>NUCLEOTIDE SEQUENCE [LARGE SCALE GENOMIC DNA]</scope>
    <source>
        <strain evidence="6 7">DSM 43150</strain>
    </source>
</reference>
<evidence type="ECO:0000256" key="2">
    <source>
        <dbReference type="ARBA" id="ARBA00022801"/>
    </source>
</evidence>
<comment type="caution">
    <text evidence="6">The sequence shown here is derived from an EMBL/GenBank/DDBJ whole genome shotgun (WGS) entry which is preliminary data.</text>
</comment>
<gene>
    <name evidence="5" type="ORF">Alo02nite_33980</name>
    <name evidence="6" type="ORF">BJ964_008581</name>
</gene>
<evidence type="ECO:0000256" key="3">
    <source>
        <dbReference type="ARBA" id="ARBA00022842"/>
    </source>
</evidence>
<dbReference type="Proteomes" id="UP000631312">
    <property type="component" value="Unassembled WGS sequence"/>
</dbReference>
<dbReference type="InterPro" id="IPR000086">
    <property type="entry name" value="NUDIX_hydrolase_dom"/>
</dbReference>
<evidence type="ECO:0000313" key="6">
    <source>
        <dbReference type="EMBL" id="MBB4754420.1"/>
    </source>
</evidence>
<dbReference type="PROSITE" id="PS00893">
    <property type="entry name" value="NUDIX_BOX"/>
    <property type="match status" value="1"/>
</dbReference>
<feature type="domain" description="Nudix hydrolase" evidence="4">
    <location>
        <begin position="27"/>
        <end position="157"/>
    </location>
</feature>
<dbReference type="AlphaFoldDB" id="A0A7W7HPS8"/>
<accession>A0A7W7HPS8</accession>
<evidence type="ECO:0000313" key="8">
    <source>
        <dbReference type="Proteomes" id="UP000631312"/>
    </source>
</evidence>
<dbReference type="InterPro" id="IPR020084">
    <property type="entry name" value="NUDIX_hydrolase_CS"/>
</dbReference>
<comment type="cofactor">
    <cofactor evidence="1">
        <name>Mg(2+)</name>
        <dbReference type="ChEBI" id="CHEBI:18420"/>
    </cofactor>
</comment>
<reference evidence="5 8" key="2">
    <citation type="submission" date="2021-01" db="EMBL/GenBank/DDBJ databases">
        <title>Whole genome shotgun sequence of Actinoplanes lobatus NBRC 12513.</title>
        <authorList>
            <person name="Komaki H."/>
            <person name="Tamura T."/>
        </authorList>
    </citation>
    <scope>NUCLEOTIDE SEQUENCE [LARGE SCALE GENOMIC DNA]</scope>
    <source>
        <strain evidence="5 8">NBRC 12513</strain>
    </source>
</reference>
<dbReference type="EMBL" id="JACHNC010000001">
    <property type="protein sequence ID" value="MBB4754420.1"/>
    <property type="molecule type" value="Genomic_DNA"/>
</dbReference>
<dbReference type="EMBL" id="BOMP01000047">
    <property type="protein sequence ID" value="GIE40500.1"/>
    <property type="molecule type" value="Genomic_DNA"/>
</dbReference>
<dbReference type="CDD" id="cd18876">
    <property type="entry name" value="NUDIX_Hydrolase"/>
    <property type="match status" value="1"/>
</dbReference>
<dbReference type="InterPro" id="IPR015797">
    <property type="entry name" value="NUDIX_hydrolase-like_dom_sf"/>
</dbReference>
<evidence type="ECO:0000313" key="7">
    <source>
        <dbReference type="Proteomes" id="UP000590511"/>
    </source>
</evidence>
<evidence type="ECO:0000256" key="1">
    <source>
        <dbReference type="ARBA" id="ARBA00001946"/>
    </source>
</evidence>
<keyword evidence="2 5" id="KW-0378">Hydrolase</keyword>
<keyword evidence="8" id="KW-1185">Reference proteome</keyword>
<dbReference type="RefSeq" id="WP_188125975.1">
    <property type="nucleotide sequence ID" value="NZ_BOMP01000047.1"/>
</dbReference>
<dbReference type="Pfam" id="PF00293">
    <property type="entry name" value="NUDIX"/>
    <property type="match status" value="1"/>
</dbReference>
<dbReference type="PANTHER" id="PTHR43046:SF12">
    <property type="entry name" value="GDP-MANNOSE MANNOSYL HYDROLASE"/>
    <property type="match status" value="1"/>
</dbReference>
<organism evidence="6 7">
    <name type="scientific">Actinoplanes lobatus</name>
    <dbReference type="NCBI Taxonomy" id="113568"/>
    <lineage>
        <taxon>Bacteria</taxon>
        <taxon>Bacillati</taxon>
        <taxon>Actinomycetota</taxon>
        <taxon>Actinomycetes</taxon>
        <taxon>Micromonosporales</taxon>
        <taxon>Micromonosporaceae</taxon>
        <taxon>Actinoplanes</taxon>
    </lineage>
</organism>
<evidence type="ECO:0000259" key="4">
    <source>
        <dbReference type="PROSITE" id="PS51462"/>
    </source>
</evidence>
<evidence type="ECO:0000313" key="5">
    <source>
        <dbReference type="EMBL" id="GIE40500.1"/>
    </source>
</evidence>
<protein>
    <submittedName>
        <fullName evidence="6">8-oxo-dGTP pyrophosphatase MutT (NUDIX family)</fullName>
    </submittedName>
    <submittedName>
        <fullName evidence="5">NUDIX hydrolase</fullName>
    </submittedName>
</protein>
<dbReference type="Proteomes" id="UP000590511">
    <property type="component" value="Unassembled WGS sequence"/>
</dbReference>
<dbReference type="PANTHER" id="PTHR43046">
    <property type="entry name" value="GDP-MANNOSE MANNOSYL HYDROLASE"/>
    <property type="match status" value="1"/>
</dbReference>
<keyword evidence="3" id="KW-0460">Magnesium</keyword>
<dbReference type="Gene3D" id="3.90.79.10">
    <property type="entry name" value="Nucleoside Triphosphate Pyrophosphohydrolase"/>
    <property type="match status" value="1"/>
</dbReference>
<dbReference type="SUPFAM" id="SSF55811">
    <property type="entry name" value="Nudix"/>
    <property type="match status" value="1"/>
</dbReference>
<dbReference type="PROSITE" id="PS51462">
    <property type="entry name" value="NUDIX"/>
    <property type="match status" value="1"/>
</dbReference>
<sequence>MESESPLYERDPEAWQEYLAEGNRTQPRKRVSADVLFRDEAGRILLVDPVYKPDWDLPGGMAEANEAPADTARREVAEELGIEFVGGRLLVVDWVSPHGPWDDLVAFVFDGGVLPEEARARIRLGDGELRGYAFAAPREAAGMLRNYVWRRLSAALECAELGTTGYLHNGRAG</sequence>
<dbReference type="GO" id="GO:0016787">
    <property type="term" value="F:hydrolase activity"/>
    <property type="evidence" value="ECO:0007669"/>
    <property type="project" value="UniProtKB-KW"/>
</dbReference>
<proteinExistence type="predicted"/>
<name>A0A7W7HPS8_9ACTN</name>